<sequence>MTNIHVEIASFSGEKEPCEIEFTQGVPTLITIRSTRLGVRSFTDNNFFAALSAYRRLLEQEGYLLLCNGARKDAYPSRMALQMGGGRKIYLLHSGKQAKREDLVDIFDAATIEQVCSVDEQRTAYESWVRSLK</sequence>
<accession>A0A7Y8CPI7</accession>
<dbReference type="RefSeq" id="WP_177063836.1">
    <property type="nucleotide sequence ID" value="NZ_JACAPS010000107.1"/>
</dbReference>
<proteinExistence type="predicted"/>
<organism evidence="1 2">
    <name type="scientific">Pseudomonas gingeri</name>
    <dbReference type="NCBI Taxonomy" id="117681"/>
    <lineage>
        <taxon>Bacteria</taxon>
        <taxon>Pseudomonadati</taxon>
        <taxon>Pseudomonadota</taxon>
        <taxon>Gammaproteobacteria</taxon>
        <taxon>Pseudomonadales</taxon>
        <taxon>Pseudomonadaceae</taxon>
        <taxon>Pseudomonas</taxon>
    </lineage>
</organism>
<name>A0A7Y8CPI7_9PSED</name>
<evidence type="ECO:0000313" key="2">
    <source>
        <dbReference type="Proteomes" id="UP000520592"/>
    </source>
</evidence>
<evidence type="ECO:0000313" key="1">
    <source>
        <dbReference type="EMBL" id="NWC37129.1"/>
    </source>
</evidence>
<dbReference type="AlphaFoldDB" id="A0A7Y8CPI7"/>
<gene>
    <name evidence="1" type="ORF">HX876_32745</name>
</gene>
<dbReference type="EMBL" id="JACAQD010000054">
    <property type="protein sequence ID" value="NWC37129.1"/>
    <property type="molecule type" value="Genomic_DNA"/>
</dbReference>
<reference evidence="1 2" key="1">
    <citation type="submission" date="2020-04" db="EMBL/GenBank/DDBJ databases">
        <title>Molecular characterization of pseudomonads from Agaricus bisporus reveal novel blotch 2 pathogens in Western Europe.</title>
        <authorList>
            <person name="Taparia T."/>
            <person name="Krijger M."/>
            <person name="Haynes E."/>
            <person name="Elpinstone J.G."/>
            <person name="Noble R."/>
            <person name="Van Der Wolf J."/>
        </authorList>
    </citation>
    <scope>NUCLEOTIDE SEQUENCE [LARGE SCALE GENOMIC DNA]</scope>
    <source>
        <strain evidence="1 2">IPO3737</strain>
    </source>
</reference>
<comment type="caution">
    <text evidence="1">The sequence shown here is derived from an EMBL/GenBank/DDBJ whole genome shotgun (WGS) entry which is preliminary data.</text>
</comment>
<dbReference type="Proteomes" id="UP000520592">
    <property type="component" value="Unassembled WGS sequence"/>
</dbReference>
<protein>
    <submittedName>
        <fullName evidence="1">Uncharacterized protein</fullName>
    </submittedName>
</protein>